<feature type="binding site" evidence="8">
    <location>
        <position position="61"/>
    </location>
    <ligand>
        <name>beta-alanine</name>
        <dbReference type="ChEBI" id="CHEBI:57966"/>
    </ligand>
</feature>
<dbReference type="EC" id="6.3.2.1" evidence="8"/>
<feature type="binding site" evidence="8">
    <location>
        <begin position="184"/>
        <end position="187"/>
    </location>
    <ligand>
        <name>ATP</name>
        <dbReference type="ChEBI" id="CHEBI:30616"/>
    </ligand>
</feature>
<evidence type="ECO:0000256" key="1">
    <source>
        <dbReference type="ARBA" id="ARBA00004990"/>
    </source>
</evidence>
<dbReference type="GO" id="GO:0005829">
    <property type="term" value="C:cytosol"/>
    <property type="evidence" value="ECO:0007669"/>
    <property type="project" value="TreeGrafter"/>
</dbReference>
<dbReference type="SUPFAM" id="SSF52374">
    <property type="entry name" value="Nucleotidylyl transferase"/>
    <property type="match status" value="1"/>
</dbReference>
<dbReference type="FunFam" id="3.40.50.620:FF:000013">
    <property type="entry name" value="Pantothenate synthetase"/>
    <property type="match status" value="1"/>
</dbReference>
<dbReference type="KEGG" id="rad:CO657_28210"/>
<feature type="binding site" evidence="8">
    <location>
        <begin position="147"/>
        <end position="150"/>
    </location>
    <ligand>
        <name>ATP</name>
        <dbReference type="ChEBI" id="CHEBI:30616"/>
    </ligand>
</feature>
<keyword evidence="10" id="KW-0614">Plasmid</keyword>
<evidence type="ECO:0000256" key="9">
    <source>
        <dbReference type="SAM" id="MobiDB-lite"/>
    </source>
</evidence>
<dbReference type="NCBIfam" id="TIGR00018">
    <property type="entry name" value="panC"/>
    <property type="match status" value="1"/>
</dbReference>
<keyword evidence="5 8" id="KW-0547">Nucleotide-binding</keyword>
<comment type="function">
    <text evidence="8">Catalyzes the condensation of pantoate with beta-alanine in an ATP-dependent reaction via a pantoyl-adenylate intermediate.</text>
</comment>
<dbReference type="AlphaFoldDB" id="A0AAE6C4F3"/>
<evidence type="ECO:0000256" key="7">
    <source>
        <dbReference type="ARBA" id="ARBA00048258"/>
    </source>
</evidence>
<dbReference type="Gene3D" id="3.40.50.620">
    <property type="entry name" value="HUPs"/>
    <property type="match status" value="1"/>
</dbReference>
<feature type="binding site" evidence="8">
    <location>
        <position position="61"/>
    </location>
    <ligand>
        <name>(R)-pantoate</name>
        <dbReference type="ChEBI" id="CHEBI:15980"/>
    </ligand>
</feature>
<gene>
    <name evidence="8" type="primary">panC</name>
    <name evidence="10" type="ORF">CO657_28210</name>
</gene>
<comment type="miscellaneous">
    <text evidence="8">The reaction proceeds by a bi uni uni bi ping pong mechanism.</text>
</comment>
<dbReference type="NCBIfam" id="TIGR00125">
    <property type="entry name" value="cyt_tran_rel"/>
    <property type="match status" value="1"/>
</dbReference>
<evidence type="ECO:0000313" key="10">
    <source>
        <dbReference type="EMBL" id="QAS81750.1"/>
    </source>
</evidence>
<comment type="catalytic activity">
    <reaction evidence="7 8">
        <text>(R)-pantoate + beta-alanine + ATP = (R)-pantothenate + AMP + diphosphate + H(+)</text>
        <dbReference type="Rhea" id="RHEA:10912"/>
        <dbReference type="ChEBI" id="CHEBI:15378"/>
        <dbReference type="ChEBI" id="CHEBI:15980"/>
        <dbReference type="ChEBI" id="CHEBI:29032"/>
        <dbReference type="ChEBI" id="CHEBI:30616"/>
        <dbReference type="ChEBI" id="CHEBI:33019"/>
        <dbReference type="ChEBI" id="CHEBI:57966"/>
        <dbReference type="ChEBI" id="CHEBI:456215"/>
        <dbReference type="EC" id="6.3.2.1"/>
    </reaction>
</comment>
<feature type="binding site" evidence="8">
    <location>
        <position position="153"/>
    </location>
    <ligand>
        <name>(R)-pantoate</name>
        <dbReference type="ChEBI" id="CHEBI:15980"/>
    </ligand>
</feature>
<comment type="subcellular location">
    <subcellularLocation>
        <location evidence="8">Cytoplasm</location>
    </subcellularLocation>
</comment>
<protein>
    <recommendedName>
        <fullName evidence="8">Pantothenate synthetase</fullName>
        <shortName evidence="8">PS</shortName>
        <ecNumber evidence="8">6.3.2.1</ecNumber>
    </recommendedName>
    <alternativeName>
        <fullName evidence="8">Pantoate--beta-alanine ligase</fullName>
    </alternativeName>
    <alternativeName>
        <fullName evidence="8">Pantoate-activating enzyme</fullName>
    </alternativeName>
</protein>
<keyword evidence="3 8" id="KW-0436">Ligase</keyword>
<dbReference type="HAMAP" id="MF_00158">
    <property type="entry name" value="PanC"/>
    <property type="match status" value="1"/>
</dbReference>
<dbReference type="PANTHER" id="PTHR21299">
    <property type="entry name" value="CYTIDYLATE KINASE/PANTOATE-BETA-ALANINE LIGASE"/>
    <property type="match status" value="1"/>
</dbReference>
<dbReference type="GO" id="GO:0004592">
    <property type="term" value="F:pantoate-beta-alanine ligase activity"/>
    <property type="evidence" value="ECO:0007669"/>
    <property type="project" value="UniProtKB-UniRule"/>
</dbReference>
<evidence type="ECO:0000256" key="6">
    <source>
        <dbReference type="ARBA" id="ARBA00022840"/>
    </source>
</evidence>
<dbReference type="InterPro" id="IPR003721">
    <property type="entry name" value="Pantoate_ligase"/>
</dbReference>
<name>A0AAE6C4F3_9HYPH</name>
<dbReference type="GO" id="GO:0005524">
    <property type="term" value="F:ATP binding"/>
    <property type="evidence" value="ECO:0007669"/>
    <property type="project" value="UniProtKB-KW"/>
</dbReference>
<dbReference type="Gene3D" id="3.30.1300.10">
    <property type="entry name" value="Pantoate-beta-alanine ligase, C-terminal domain"/>
    <property type="match status" value="1"/>
</dbReference>
<evidence type="ECO:0000313" key="11">
    <source>
        <dbReference type="Proteomes" id="UP000220927"/>
    </source>
</evidence>
<reference evidence="10 11" key="1">
    <citation type="submission" date="2019-01" db="EMBL/GenBank/DDBJ databases">
        <title>Genomic insights into the origins and evolution of symbiotic genes in the Phaseolus vulgaris microsymbionts.</title>
        <authorList>
            <person name="Tong W."/>
        </authorList>
    </citation>
    <scope>NUCLEOTIDE SEQUENCE [LARGE SCALE GENOMIC DNA]</scope>
    <source>
        <strain evidence="10 11">FH23</strain>
        <plasmid evidence="11">prapfh23b</plasmid>
    </source>
</reference>
<dbReference type="InterPro" id="IPR042176">
    <property type="entry name" value="Pantoate_ligase_C"/>
</dbReference>
<evidence type="ECO:0000256" key="3">
    <source>
        <dbReference type="ARBA" id="ARBA00022598"/>
    </source>
</evidence>
<evidence type="ECO:0000256" key="8">
    <source>
        <dbReference type="HAMAP-Rule" id="MF_00158"/>
    </source>
</evidence>
<feature type="region of interest" description="Disordered" evidence="9">
    <location>
        <begin position="289"/>
        <end position="309"/>
    </location>
</feature>
<feature type="binding site" evidence="8">
    <location>
        <begin position="30"/>
        <end position="37"/>
    </location>
    <ligand>
        <name>ATP</name>
        <dbReference type="ChEBI" id="CHEBI:30616"/>
    </ligand>
</feature>
<accession>A0AAE6C4F3</accession>
<feature type="active site" description="Proton donor" evidence="8">
    <location>
        <position position="37"/>
    </location>
</feature>
<sequence length="309" mass="33560">MRVFSSIDELRHTLDALKRQGRTVGLVPTMGYLHAGHMELVSRARAENDLVVVSIFVNPLQFGPAEDLSKYPRDMERDATMLKQAGVNFLFAPGVADMYARPMKTVVDVPDLGRELEGAVRPGHFAGVATVVSKLFNIVQPQTAYFGEKDYQQVVIIKRMVEDLAIPVRVISVPTVRDGDGLALSSRNVYLSPAERRAAAIVPQTLDEAERLVADGLTDARELEAKLTEFLGREPLAKPEVVAVRDASTLEPVGSIDDPVVVALFVRFGSTRLLDNRVVRNWVAGVIGGKGQPGKGQPGKGQPGKGVTK</sequence>
<organism evidence="10 11">
    <name type="scientific">Rhizobium acidisoli</name>
    <dbReference type="NCBI Taxonomy" id="1538158"/>
    <lineage>
        <taxon>Bacteria</taxon>
        <taxon>Pseudomonadati</taxon>
        <taxon>Pseudomonadota</taxon>
        <taxon>Alphaproteobacteria</taxon>
        <taxon>Hyphomicrobiales</taxon>
        <taxon>Rhizobiaceae</taxon>
        <taxon>Rhizobium/Agrobacterium group</taxon>
        <taxon>Rhizobium</taxon>
    </lineage>
</organism>
<dbReference type="Pfam" id="PF02569">
    <property type="entry name" value="Pantoate_ligase"/>
    <property type="match status" value="1"/>
</dbReference>
<dbReference type="Proteomes" id="UP000220927">
    <property type="component" value="Plasmid pRapFH23b"/>
</dbReference>
<proteinExistence type="inferred from homology"/>
<comment type="similarity">
    <text evidence="2 8">Belongs to the pantothenate synthetase family.</text>
</comment>
<comment type="pathway">
    <text evidence="1 8">Cofactor biosynthesis; (R)-pantothenate biosynthesis; (R)-pantothenate from (R)-pantoate and beta-alanine: step 1/1.</text>
</comment>
<dbReference type="CDD" id="cd00560">
    <property type="entry name" value="PanC"/>
    <property type="match status" value="1"/>
</dbReference>
<evidence type="ECO:0000256" key="2">
    <source>
        <dbReference type="ARBA" id="ARBA00009256"/>
    </source>
</evidence>
<keyword evidence="6 8" id="KW-0067">ATP-binding</keyword>
<dbReference type="RefSeq" id="WP_054184366.1">
    <property type="nucleotide sequence ID" value="NZ_CP035000.1"/>
</dbReference>
<dbReference type="PANTHER" id="PTHR21299:SF1">
    <property type="entry name" value="PANTOATE--BETA-ALANINE LIGASE"/>
    <property type="match status" value="1"/>
</dbReference>
<keyword evidence="8" id="KW-0963">Cytoplasm</keyword>
<evidence type="ECO:0000256" key="4">
    <source>
        <dbReference type="ARBA" id="ARBA00022655"/>
    </source>
</evidence>
<feature type="binding site" evidence="8">
    <location>
        <position position="176"/>
    </location>
    <ligand>
        <name>ATP</name>
        <dbReference type="ChEBI" id="CHEBI:30616"/>
    </ligand>
</feature>
<dbReference type="InterPro" id="IPR014729">
    <property type="entry name" value="Rossmann-like_a/b/a_fold"/>
</dbReference>
<dbReference type="GO" id="GO:0015940">
    <property type="term" value="P:pantothenate biosynthetic process"/>
    <property type="evidence" value="ECO:0007669"/>
    <property type="project" value="UniProtKB-UniRule"/>
</dbReference>
<geneLocation type="plasmid" evidence="11">
    <name>prapfh23b</name>
</geneLocation>
<evidence type="ECO:0000256" key="5">
    <source>
        <dbReference type="ARBA" id="ARBA00022741"/>
    </source>
</evidence>
<dbReference type="EMBL" id="CP035000">
    <property type="protein sequence ID" value="QAS81750.1"/>
    <property type="molecule type" value="Genomic_DNA"/>
</dbReference>
<comment type="subunit">
    <text evidence="8">Homodimer.</text>
</comment>
<dbReference type="InterPro" id="IPR004821">
    <property type="entry name" value="Cyt_trans-like"/>
</dbReference>
<keyword evidence="4 8" id="KW-0566">Pantothenate biosynthesis</keyword>
<keyword evidence="11" id="KW-1185">Reference proteome</keyword>